<dbReference type="STRING" id="1325335.GCA_001418025_01976"/>
<protein>
    <submittedName>
        <fullName evidence="5">DNA-binding transcriptional regulator, ArsR family</fullName>
    </submittedName>
</protein>
<dbReference type="SUPFAM" id="SSF46785">
    <property type="entry name" value="Winged helix' DNA-binding domain"/>
    <property type="match status" value="1"/>
</dbReference>
<dbReference type="Pfam" id="PF01022">
    <property type="entry name" value="HTH_5"/>
    <property type="match status" value="1"/>
</dbReference>
<dbReference type="SMART" id="SM00418">
    <property type="entry name" value="HTH_ARSR"/>
    <property type="match status" value="1"/>
</dbReference>
<dbReference type="PROSITE" id="PS50987">
    <property type="entry name" value="HTH_ARSR_2"/>
    <property type="match status" value="1"/>
</dbReference>
<keyword evidence="3" id="KW-0804">Transcription</keyword>
<keyword evidence="2 5" id="KW-0238">DNA-binding</keyword>
<dbReference type="PANTHER" id="PTHR33154">
    <property type="entry name" value="TRANSCRIPTIONAL REGULATOR, ARSR FAMILY"/>
    <property type="match status" value="1"/>
</dbReference>
<gene>
    <name evidence="5" type="ORF">Ga0061060_11268</name>
</gene>
<evidence type="ECO:0000259" key="4">
    <source>
        <dbReference type="PROSITE" id="PS50987"/>
    </source>
</evidence>
<dbReference type="PANTHER" id="PTHR33154:SF18">
    <property type="entry name" value="ARSENICAL RESISTANCE OPERON REPRESSOR"/>
    <property type="match status" value="1"/>
</dbReference>
<evidence type="ECO:0000256" key="3">
    <source>
        <dbReference type="ARBA" id="ARBA00023163"/>
    </source>
</evidence>
<dbReference type="Gene3D" id="1.10.10.10">
    <property type="entry name" value="Winged helix-like DNA-binding domain superfamily/Winged helix DNA-binding domain"/>
    <property type="match status" value="1"/>
</dbReference>
<name>A0A0K6GPM0_9BACL</name>
<dbReference type="InterPro" id="IPR036388">
    <property type="entry name" value="WH-like_DNA-bd_sf"/>
</dbReference>
<organism evidence="5 6">
    <name type="scientific">Anoxybacillus suryakundensis</name>
    <dbReference type="NCBI Taxonomy" id="1325335"/>
    <lineage>
        <taxon>Bacteria</taxon>
        <taxon>Bacillati</taxon>
        <taxon>Bacillota</taxon>
        <taxon>Bacilli</taxon>
        <taxon>Bacillales</taxon>
        <taxon>Anoxybacillaceae</taxon>
        <taxon>Anoxybacillus</taxon>
    </lineage>
</organism>
<evidence type="ECO:0000313" key="6">
    <source>
        <dbReference type="Proteomes" id="UP000182738"/>
    </source>
</evidence>
<dbReference type="GO" id="GO:0003700">
    <property type="term" value="F:DNA-binding transcription factor activity"/>
    <property type="evidence" value="ECO:0007669"/>
    <property type="project" value="InterPro"/>
</dbReference>
<dbReference type="InterPro" id="IPR036390">
    <property type="entry name" value="WH_DNA-bd_sf"/>
</dbReference>
<dbReference type="OrthoDB" id="9798835at2"/>
<dbReference type="RefSeq" id="WP_055441575.1">
    <property type="nucleotide sequence ID" value="NZ_BAABDZ010000023.1"/>
</dbReference>
<keyword evidence="1" id="KW-0805">Transcription regulation</keyword>
<dbReference type="InterPro" id="IPR011991">
    <property type="entry name" value="ArsR-like_HTH"/>
</dbReference>
<dbReference type="AlphaFoldDB" id="A0A0K6GPM0"/>
<dbReference type="PRINTS" id="PR00778">
    <property type="entry name" value="HTHARSR"/>
</dbReference>
<evidence type="ECO:0000313" key="5">
    <source>
        <dbReference type="EMBL" id="CUA80664.1"/>
    </source>
</evidence>
<dbReference type="InterPro" id="IPR001845">
    <property type="entry name" value="HTH_ArsR_DNA-bd_dom"/>
</dbReference>
<dbReference type="EMBL" id="CYGZ01000012">
    <property type="protein sequence ID" value="CUA80664.1"/>
    <property type="molecule type" value="Genomic_DNA"/>
</dbReference>
<evidence type="ECO:0000256" key="2">
    <source>
        <dbReference type="ARBA" id="ARBA00023125"/>
    </source>
</evidence>
<feature type="domain" description="HTH arsR-type" evidence="4">
    <location>
        <begin position="1"/>
        <end position="93"/>
    </location>
</feature>
<accession>A0A0K6GPM0</accession>
<keyword evidence="6" id="KW-1185">Reference proteome</keyword>
<dbReference type="GO" id="GO:0003677">
    <property type="term" value="F:DNA binding"/>
    <property type="evidence" value="ECO:0007669"/>
    <property type="project" value="UniProtKB-KW"/>
</dbReference>
<reference evidence="6" key="1">
    <citation type="submission" date="2015-08" db="EMBL/GenBank/DDBJ databases">
        <authorList>
            <person name="Varghese N."/>
        </authorList>
    </citation>
    <scope>NUCLEOTIDE SEQUENCE [LARGE SCALE GENOMIC DNA]</scope>
    <source>
        <strain evidence="6">DSM 27374</strain>
    </source>
</reference>
<evidence type="ECO:0000256" key="1">
    <source>
        <dbReference type="ARBA" id="ARBA00023015"/>
    </source>
</evidence>
<dbReference type="CDD" id="cd00090">
    <property type="entry name" value="HTH_ARSR"/>
    <property type="match status" value="1"/>
</dbReference>
<dbReference type="NCBIfam" id="NF033788">
    <property type="entry name" value="HTH_metalloreg"/>
    <property type="match status" value="1"/>
</dbReference>
<dbReference type="InterPro" id="IPR051081">
    <property type="entry name" value="HTH_MetalResp_TranReg"/>
</dbReference>
<proteinExistence type="predicted"/>
<dbReference type="Proteomes" id="UP000182738">
    <property type="component" value="Unassembled WGS sequence"/>
</dbReference>
<sequence>MYHIEETATILKLLGDKTRLTITAILNETDCCVCELVDMLQMSQPAISQHLRKLKDNGLVKETKKAQWVFYSLNKQHVCYPLIQSILDHVSNKGEEIDRLEQKGKRILCE</sequence>